<reference evidence="1 2" key="1">
    <citation type="submission" date="2022-01" db="EMBL/GenBank/DDBJ databases">
        <title>A chromosomal length assembly of Cordylochernes scorpioides.</title>
        <authorList>
            <person name="Zeh D."/>
            <person name="Zeh J."/>
        </authorList>
    </citation>
    <scope>NUCLEOTIDE SEQUENCE [LARGE SCALE GENOMIC DNA]</scope>
    <source>
        <strain evidence="1">IN4F17</strain>
        <tissue evidence="1">Whole Body</tissue>
    </source>
</reference>
<name>A0ABY6KWY2_9ARAC</name>
<sequence length="70" mass="7838">MILYSGARRPDIGAAYKAATPYIYGLPKTHKPTVPLRPIIAYHLSPAYRLSKYLSTFLTPLVKNRPHSSP</sequence>
<accession>A0ABY6KWY2</accession>
<keyword evidence="2" id="KW-1185">Reference proteome</keyword>
<evidence type="ECO:0000313" key="1">
    <source>
        <dbReference type="EMBL" id="UYV72407.1"/>
    </source>
</evidence>
<gene>
    <name evidence="1" type="ORF">LAZ67_9002975</name>
</gene>
<evidence type="ECO:0000313" key="2">
    <source>
        <dbReference type="Proteomes" id="UP001235939"/>
    </source>
</evidence>
<dbReference type="EMBL" id="CP092871">
    <property type="protein sequence ID" value="UYV72407.1"/>
    <property type="molecule type" value="Genomic_DNA"/>
</dbReference>
<protein>
    <submittedName>
        <fullName evidence="1">Uncharacterized protein</fullName>
    </submittedName>
</protein>
<organism evidence="1 2">
    <name type="scientific">Cordylochernes scorpioides</name>
    <dbReference type="NCBI Taxonomy" id="51811"/>
    <lineage>
        <taxon>Eukaryota</taxon>
        <taxon>Metazoa</taxon>
        <taxon>Ecdysozoa</taxon>
        <taxon>Arthropoda</taxon>
        <taxon>Chelicerata</taxon>
        <taxon>Arachnida</taxon>
        <taxon>Pseudoscorpiones</taxon>
        <taxon>Cheliferoidea</taxon>
        <taxon>Chernetidae</taxon>
        <taxon>Cordylochernes</taxon>
    </lineage>
</organism>
<dbReference type="Proteomes" id="UP001235939">
    <property type="component" value="Chromosome 09"/>
</dbReference>
<proteinExistence type="predicted"/>